<reference evidence="1" key="1">
    <citation type="submission" date="2019-02" db="EMBL/GenBank/DDBJ databases">
        <authorList>
            <person name="Gruber-Vodicka R. H."/>
            <person name="Seah K. B. B."/>
        </authorList>
    </citation>
    <scope>NUCLEOTIDE SEQUENCE</scope>
    <source>
        <strain evidence="1">BECK_M7</strain>
    </source>
</reference>
<accession>A0A450UBI9</accession>
<dbReference type="EMBL" id="CAADFF010000016">
    <property type="protein sequence ID" value="VFJ89607.1"/>
    <property type="molecule type" value="Genomic_DNA"/>
</dbReference>
<protein>
    <submittedName>
        <fullName evidence="1">Uncharacterized protein</fullName>
    </submittedName>
</protein>
<dbReference type="AlphaFoldDB" id="A0A450UBI9"/>
<evidence type="ECO:0000313" key="1">
    <source>
        <dbReference type="EMBL" id="VFJ89607.1"/>
    </source>
</evidence>
<sequence>MKHLYFFLICFSLISCSLIPPAERLLEPQEEKLGTDGSTTMLFHSALYYPSEITLTFPGFILGIEKSPIRKITRDGDIKIKAIPESGLSKEELRDEVVDAKILFVSHIIETFGEYHGLKNCARYNAYYRKNQKKPAPPVSFCEIPEPEYEEVPPDEAYISSWKAMKILKEIIEGKIEKHTHVVVVTMGWNTVQEEAIRNFNSIMKNLRQAVLNDDRLKHLKGDKLKQAKEADKLFNPLFIGVTWPSQWAAKWVEPIVRAASFPWKAHDADEVGLTWLGVLLHETLANVSKPIVAIGHSFGARATSVAACIGPAITNTVSETESKLNDKGIDYLINLQGAYRTSRLIGKHREGKPKYANNCNKVKRIILTSSEMDSAMDTLFWRRDKYAGDDESYEKHCGNGSDVIRCAKAEWNGNFETTNNANSHITYINSNDLINKNSYLSGGNAHSDIYRAEHGNLLWNILSSGNH</sequence>
<dbReference type="PROSITE" id="PS51257">
    <property type="entry name" value="PROKAR_LIPOPROTEIN"/>
    <property type="match status" value="1"/>
</dbReference>
<proteinExistence type="predicted"/>
<name>A0A450UBI9_9GAMM</name>
<organism evidence="1">
    <name type="scientific">Candidatus Kentrum sp. LFY</name>
    <dbReference type="NCBI Taxonomy" id="2126342"/>
    <lineage>
        <taxon>Bacteria</taxon>
        <taxon>Pseudomonadati</taxon>
        <taxon>Pseudomonadota</taxon>
        <taxon>Gammaproteobacteria</taxon>
        <taxon>Candidatus Kentrum</taxon>
    </lineage>
</organism>
<gene>
    <name evidence="1" type="ORF">BECKLFY1418B_GA0070995_101626</name>
</gene>